<evidence type="ECO:0000256" key="1">
    <source>
        <dbReference type="SAM" id="Phobius"/>
    </source>
</evidence>
<name>A0A316VS82_9BASI</name>
<protein>
    <submittedName>
        <fullName evidence="2">Uncharacterized protein</fullName>
    </submittedName>
</protein>
<keyword evidence="3" id="KW-1185">Reference proteome</keyword>
<dbReference type="EMBL" id="KZ819438">
    <property type="protein sequence ID" value="PWN39908.1"/>
    <property type="molecule type" value="Genomic_DNA"/>
</dbReference>
<keyword evidence="1" id="KW-0472">Membrane</keyword>
<dbReference type="InParanoid" id="A0A316VS82"/>
<gene>
    <name evidence="2" type="ORF">IE81DRAFT_248993</name>
</gene>
<sequence>MLALALPQVVQTLGKAICGCDCGMLACVGAFLSTYSKAAGYARSHPTRALAGWLAGWCFAVLCCALRSARWTPKRDLLGLGQALKDVRSGLDGATLTMHPSAHTLYDSGSSFS</sequence>
<dbReference type="GeneID" id="37033167"/>
<dbReference type="RefSeq" id="XP_025367068.1">
    <property type="nucleotide sequence ID" value="XM_025511297.1"/>
</dbReference>
<proteinExistence type="predicted"/>
<evidence type="ECO:0000313" key="3">
    <source>
        <dbReference type="Proteomes" id="UP000245783"/>
    </source>
</evidence>
<reference evidence="2 3" key="1">
    <citation type="journal article" date="2018" name="Mol. Biol. Evol.">
        <title>Broad Genomic Sampling Reveals a Smut Pathogenic Ancestry of the Fungal Clade Ustilaginomycotina.</title>
        <authorList>
            <person name="Kijpornyongpan T."/>
            <person name="Mondo S.J."/>
            <person name="Barry K."/>
            <person name="Sandor L."/>
            <person name="Lee J."/>
            <person name="Lipzen A."/>
            <person name="Pangilinan J."/>
            <person name="LaButti K."/>
            <person name="Hainaut M."/>
            <person name="Henrissat B."/>
            <person name="Grigoriev I.V."/>
            <person name="Spatafora J.W."/>
            <person name="Aime M.C."/>
        </authorList>
    </citation>
    <scope>NUCLEOTIDE SEQUENCE [LARGE SCALE GENOMIC DNA]</scope>
    <source>
        <strain evidence="2 3">MCA 4658</strain>
    </source>
</reference>
<organism evidence="2 3">
    <name type="scientific">Ceraceosorus guamensis</name>
    <dbReference type="NCBI Taxonomy" id="1522189"/>
    <lineage>
        <taxon>Eukaryota</taxon>
        <taxon>Fungi</taxon>
        <taxon>Dikarya</taxon>
        <taxon>Basidiomycota</taxon>
        <taxon>Ustilaginomycotina</taxon>
        <taxon>Exobasidiomycetes</taxon>
        <taxon>Ceraceosorales</taxon>
        <taxon>Ceraceosoraceae</taxon>
        <taxon>Ceraceosorus</taxon>
    </lineage>
</organism>
<feature type="transmembrane region" description="Helical" evidence="1">
    <location>
        <begin position="50"/>
        <end position="69"/>
    </location>
</feature>
<evidence type="ECO:0000313" key="2">
    <source>
        <dbReference type="EMBL" id="PWN39908.1"/>
    </source>
</evidence>
<keyword evidence="1" id="KW-0812">Transmembrane</keyword>
<keyword evidence="1" id="KW-1133">Transmembrane helix</keyword>
<dbReference type="Proteomes" id="UP000245783">
    <property type="component" value="Unassembled WGS sequence"/>
</dbReference>
<accession>A0A316VS82</accession>
<dbReference type="AlphaFoldDB" id="A0A316VS82"/>